<dbReference type="PANTHER" id="PTHR45947">
    <property type="entry name" value="SULFOQUINOVOSYL TRANSFERASE SQD2"/>
    <property type="match status" value="1"/>
</dbReference>
<sequence>MSNVVVITSNLYRPHIGGVENSLYHLAESYKVKGFKPVIVTSDIPLDKGHLESYEVQNGIEIYRYSMSKRVKFLAIPVPKLLSDLYSAVQMYRMINSKYKPVLTITRYHFNQVAVKLAGIPNSVYLVPGVVKFQNSRKNLGSSSISNTLQHYYHRILQYWALKTSDRIAVFSTNMIKQVNSIVKLLDFPIVTKPGVDKSRFFPASRAQKLIDRKQLDLEFDGPVFLCVGRCVKVKGFDIVIRALQYSEIDNYQLWIIGDGPLQADLQNLANETGVFDRVKFLGSQSEPELYYRMADYFLMSSIYEPLGQTILEALSSGLPVVAFDKNTGVETATHELLNLNHGYFMSSTNEYDVAKFIDFILQKGNVEYDYKSKACTELAKERYSWDILADDLME</sequence>
<dbReference type="EMBL" id="PNBW01000033">
    <property type="protein sequence ID" value="TMO75955.1"/>
    <property type="molecule type" value="Genomic_DNA"/>
</dbReference>
<keyword evidence="4" id="KW-1185">Reference proteome</keyword>
<evidence type="ECO:0000313" key="4">
    <source>
        <dbReference type="Proteomes" id="UP000307164"/>
    </source>
</evidence>
<comment type="caution">
    <text evidence="2">The sequence shown here is derived from an EMBL/GenBank/DDBJ whole genome shotgun (WGS) entry which is preliminary data.</text>
</comment>
<feature type="domain" description="Glycosyl transferase family 1" evidence="1">
    <location>
        <begin position="212"/>
        <end position="370"/>
    </location>
</feature>
<dbReference type="EMBL" id="PNBX01000008">
    <property type="protein sequence ID" value="TMO69983.1"/>
    <property type="molecule type" value="Genomic_DNA"/>
</dbReference>
<evidence type="ECO:0000259" key="1">
    <source>
        <dbReference type="Pfam" id="PF00534"/>
    </source>
</evidence>
<protein>
    <recommendedName>
        <fullName evidence="1">Glycosyl transferase family 1 domain-containing protein</fullName>
    </recommendedName>
</protein>
<dbReference type="CDD" id="cd03801">
    <property type="entry name" value="GT4_PimA-like"/>
    <property type="match status" value="1"/>
</dbReference>
<evidence type="ECO:0000313" key="3">
    <source>
        <dbReference type="EMBL" id="TMO75955.1"/>
    </source>
</evidence>
<dbReference type="SUPFAM" id="SSF53756">
    <property type="entry name" value="UDP-Glycosyltransferase/glycogen phosphorylase"/>
    <property type="match status" value="1"/>
</dbReference>
<dbReference type="OrthoDB" id="4611853at2"/>
<dbReference type="GO" id="GO:0016757">
    <property type="term" value="F:glycosyltransferase activity"/>
    <property type="evidence" value="ECO:0007669"/>
    <property type="project" value="InterPro"/>
</dbReference>
<dbReference type="InterPro" id="IPR001296">
    <property type="entry name" value="Glyco_trans_1"/>
</dbReference>
<dbReference type="Proteomes" id="UP000307217">
    <property type="component" value="Unassembled WGS sequence"/>
</dbReference>
<name>A0A5S3VCR0_9GAMM</name>
<dbReference type="Pfam" id="PF00534">
    <property type="entry name" value="Glycos_transf_1"/>
    <property type="match status" value="1"/>
</dbReference>
<gene>
    <name evidence="2" type="ORF">CWC19_03035</name>
    <name evidence="3" type="ORF">CWC20_06785</name>
</gene>
<reference evidence="5" key="2">
    <citation type="submission" date="2019-06" db="EMBL/GenBank/DDBJ databases">
        <title>Co-occurence of chitin degradation, pigmentation and bioactivity in marine Pseudoalteromonas.</title>
        <authorList>
            <person name="Sonnenschein E.C."/>
            <person name="Bech P.K."/>
        </authorList>
    </citation>
    <scope>NUCLEOTIDE SEQUENCE [LARGE SCALE GENOMIC DNA]</scope>
    <source>
        <strain evidence="5">S3790</strain>
        <strain evidence="3">S3895</strain>
    </source>
</reference>
<dbReference type="Proteomes" id="UP000307164">
    <property type="component" value="Unassembled WGS sequence"/>
</dbReference>
<reference evidence="2" key="3">
    <citation type="submission" date="2019-09" db="EMBL/GenBank/DDBJ databases">
        <title>Co-occurence of chitin degradation, pigmentation and bioactivity in marine Pseudoalteromonas.</title>
        <authorList>
            <person name="Sonnenschein E.C."/>
            <person name="Bech P.K."/>
        </authorList>
    </citation>
    <scope>NUCLEOTIDE SEQUENCE</scope>
    <source>
        <strain evidence="2">S3790</strain>
        <strain evidence="4">S3895</strain>
    </source>
</reference>
<dbReference type="PANTHER" id="PTHR45947:SF3">
    <property type="entry name" value="SULFOQUINOVOSYL TRANSFERASE SQD2"/>
    <property type="match status" value="1"/>
</dbReference>
<reference evidence="2 5" key="1">
    <citation type="submission" date="2018-01" db="EMBL/GenBank/DDBJ databases">
        <authorList>
            <person name="Paulsen S."/>
            <person name="Gram L.K."/>
        </authorList>
    </citation>
    <scope>NUCLEOTIDE SEQUENCE [LARGE SCALE GENOMIC DNA]</scope>
    <source>
        <strain evidence="2 5">S3790</strain>
        <strain evidence="3">S3895</strain>
    </source>
</reference>
<dbReference type="RefSeq" id="WP_138589924.1">
    <property type="nucleotide sequence ID" value="NZ_PNBW01000033.1"/>
</dbReference>
<dbReference type="AlphaFoldDB" id="A0A5S3VCR0"/>
<dbReference type="Gene3D" id="3.40.50.2000">
    <property type="entry name" value="Glycogen Phosphorylase B"/>
    <property type="match status" value="2"/>
</dbReference>
<proteinExistence type="predicted"/>
<evidence type="ECO:0000313" key="5">
    <source>
        <dbReference type="Proteomes" id="UP000307217"/>
    </source>
</evidence>
<evidence type="ECO:0000313" key="2">
    <source>
        <dbReference type="EMBL" id="TMO69983.1"/>
    </source>
</evidence>
<accession>A0A5S3VCR0</accession>
<dbReference type="InterPro" id="IPR050194">
    <property type="entry name" value="Glycosyltransferase_grp1"/>
</dbReference>
<organism evidence="2 5">
    <name type="scientific">Pseudoalteromonas aurantia</name>
    <dbReference type="NCBI Taxonomy" id="43654"/>
    <lineage>
        <taxon>Bacteria</taxon>
        <taxon>Pseudomonadati</taxon>
        <taxon>Pseudomonadota</taxon>
        <taxon>Gammaproteobacteria</taxon>
        <taxon>Alteromonadales</taxon>
        <taxon>Pseudoalteromonadaceae</taxon>
        <taxon>Pseudoalteromonas</taxon>
    </lineage>
</organism>